<protein>
    <recommendedName>
        <fullName evidence="1">F-box domain-containing protein</fullName>
    </recommendedName>
</protein>
<evidence type="ECO:0000313" key="2">
    <source>
        <dbReference type="EMBL" id="KAK8023198.1"/>
    </source>
</evidence>
<keyword evidence="3" id="KW-1185">Reference proteome</keyword>
<name>A0ABR1RZK6_9PEZI</name>
<dbReference type="InterPro" id="IPR036047">
    <property type="entry name" value="F-box-like_dom_sf"/>
</dbReference>
<dbReference type="SMART" id="SM00256">
    <property type="entry name" value="FBOX"/>
    <property type="match status" value="1"/>
</dbReference>
<comment type="caution">
    <text evidence="2">The sequence shown here is derived from an EMBL/GenBank/DDBJ whole genome shotgun (WGS) entry which is preliminary data.</text>
</comment>
<dbReference type="Pfam" id="PF00646">
    <property type="entry name" value="F-box"/>
    <property type="match status" value="1"/>
</dbReference>
<dbReference type="InterPro" id="IPR001810">
    <property type="entry name" value="F-box_dom"/>
</dbReference>
<proteinExistence type="predicted"/>
<dbReference type="PROSITE" id="PS50181">
    <property type="entry name" value="FBOX"/>
    <property type="match status" value="1"/>
</dbReference>
<accession>A0ABR1RZK6</accession>
<evidence type="ECO:0000313" key="3">
    <source>
        <dbReference type="Proteomes" id="UP001396898"/>
    </source>
</evidence>
<evidence type="ECO:0000259" key="1">
    <source>
        <dbReference type="PROSITE" id="PS50181"/>
    </source>
</evidence>
<dbReference type="SUPFAM" id="SSF81383">
    <property type="entry name" value="F-box domain"/>
    <property type="match status" value="1"/>
</dbReference>
<reference evidence="2 3" key="1">
    <citation type="submission" date="2023-01" db="EMBL/GenBank/DDBJ databases">
        <title>Analysis of 21 Apiospora genomes using comparative genomics revels a genus with tremendous synthesis potential of carbohydrate active enzymes and secondary metabolites.</title>
        <authorList>
            <person name="Sorensen T."/>
        </authorList>
    </citation>
    <scope>NUCLEOTIDE SEQUENCE [LARGE SCALE GENOMIC DNA]</scope>
    <source>
        <strain evidence="2 3">CBS 20057</strain>
    </source>
</reference>
<dbReference type="Proteomes" id="UP001396898">
    <property type="component" value="Unassembled WGS sequence"/>
</dbReference>
<gene>
    <name evidence="2" type="ORF">PG991_007079</name>
</gene>
<sequence>MSGPNLMAIPGELQNEILEHCDALDRLALRGVCRRLREIIPPPEVDDLVSLEEANVIVLGGDLYTCSM</sequence>
<dbReference type="EMBL" id="JAQQWI010000009">
    <property type="protein sequence ID" value="KAK8023198.1"/>
    <property type="molecule type" value="Genomic_DNA"/>
</dbReference>
<organism evidence="2 3">
    <name type="scientific">Apiospora marii</name>
    <dbReference type="NCBI Taxonomy" id="335849"/>
    <lineage>
        <taxon>Eukaryota</taxon>
        <taxon>Fungi</taxon>
        <taxon>Dikarya</taxon>
        <taxon>Ascomycota</taxon>
        <taxon>Pezizomycotina</taxon>
        <taxon>Sordariomycetes</taxon>
        <taxon>Xylariomycetidae</taxon>
        <taxon>Amphisphaeriales</taxon>
        <taxon>Apiosporaceae</taxon>
        <taxon>Apiospora</taxon>
    </lineage>
</organism>
<feature type="domain" description="F-box" evidence="1">
    <location>
        <begin position="3"/>
        <end position="40"/>
    </location>
</feature>